<feature type="region of interest" description="Disordered" evidence="2">
    <location>
        <begin position="93"/>
        <end position="124"/>
    </location>
</feature>
<dbReference type="InterPro" id="IPR036390">
    <property type="entry name" value="WH_DNA-bd_sf"/>
</dbReference>
<protein>
    <recommendedName>
        <fullName evidence="3">RFX-type winged-helix domain-containing protein</fullName>
    </recommendedName>
</protein>
<feature type="compositionally biased region" description="Polar residues" evidence="2">
    <location>
        <begin position="645"/>
        <end position="657"/>
    </location>
</feature>
<feature type="region of interest" description="Disordered" evidence="2">
    <location>
        <begin position="1"/>
        <end position="70"/>
    </location>
</feature>
<dbReference type="PANTHER" id="PTHR12619:SF21">
    <property type="entry name" value="RFX-TYPE WINGED-HELIX DOMAIN-CONTAINING PROTEIN"/>
    <property type="match status" value="1"/>
</dbReference>
<evidence type="ECO:0000259" key="3">
    <source>
        <dbReference type="PROSITE" id="PS51526"/>
    </source>
</evidence>
<dbReference type="Gene3D" id="6.10.140.1290">
    <property type="match status" value="1"/>
</dbReference>
<evidence type="ECO:0000256" key="2">
    <source>
        <dbReference type="SAM" id="MobiDB-lite"/>
    </source>
</evidence>
<sequence length="1269" mass="138001">MSEQNVPQHWKRDENCTSSSTATGSSGCGFYTKTNVVGLASSSSSGGVSNSRQIINDSTSSSSPPSSISSFSMIATGGSVPAMPIVPAPTNLSTSGHDIYPHSQQLPQAQSLPPPSAVTTHHPPSSFDLQKLTSISKINSLAKVSGFDGATQMPEEEKLRKLQQMVEAGIGDHAKQQILQILDKVSLLKPPERLLLYLRMPGGTPETDPLRQPQNPLGTRSEINHTINWVRSHLEHDPKVSIPKQDVYNDYLSYCERVNIKPLSTADFGKVMKQVFPEIRPRRLGTRGHSRYCYAAMRKATKLDPPRLPDLSVNAGSHGELTETVDDESWKVIKTWAEGLLNSTFTSLKELANYINKYHSSSPAANSSRLLLQKKLLQRESKEKRKYVDTSPLKKRRKKKRRSSSSSESAAVPSMASDNSIVDIKQEVIDPIVQSPLVDVQTSLMTTPLQGGPPQLQQQPQQMVPMNLVATEHANNNNHNLQKHHKIQGTNLACDNNDLVVGCSTTKNLVAPNLSSPICAPSNTNIAALNVKDSPGSKVNANLTENLIIKSPLNSVKEEIPDTYDSKIYCKKVRQAQQAKGLWNPTSSNIIHSTGNAPMLAVPGMQNAVPNYPVMKSGEGLMGPPAQIDSVHPEHSVGFKRTINNNGLSMVKSPSPSQHRRAKKLDQNGKTDLIQDQEMSGLPKDGNGESVLPENLGLPRERVISICNMDKHELDDYLNEGENSQDQEAELLQYFQQEDGEDKSPGSGEIPNYVNYKNQSFPLLENYQLYGNNKIEKKTNNQNEEEINQLRYYLQQNLHNTKDGEGSGMNKSPMEQAGPYSGMYPGGSASASLAMMSQRHHGAPSDERSGLRCCTADQMNQNPTNNNNNVTPLRGPRRKINMNARSCVPNSPNTRRKNFSFVPISPGGQHNSVDYSPFISPRNTPAVRKPPLHKQQSLPGTDHHGVSDPVLGSVGSGFGKATDFSNPISSSAPPSPSLVQQRFRFGTTPLVQGSVMPVFSAGGGLTADPQFLQSADMQCRGQNMMSCNISGNGESRSQSVPLHCRSSPAFNNSNNFPGFSSACSSVAQTPVPPEFADFNDASILDIFADTSQPSIKLETSEIAPILDDITSSESALGVPDLLPNDFDIKNNNSSISRSVPSTPLPMNNYKLKTTSCCEPNKPGGSNKMYDVSKSVPTTPSAINTSSFRYSPEFNKDFLINGNTIDSSPKMYTRSVAPSVAVVTTNLPSNVVDTATPSKLLTNALPENVDELSNYGVTESIIGSDILSNL</sequence>
<dbReference type="PROSITE" id="PS51526">
    <property type="entry name" value="RFX_DBD"/>
    <property type="match status" value="1"/>
</dbReference>
<dbReference type="GO" id="GO:0000978">
    <property type="term" value="F:RNA polymerase II cis-regulatory region sequence-specific DNA binding"/>
    <property type="evidence" value="ECO:0007669"/>
    <property type="project" value="TreeGrafter"/>
</dbReference>
<dbReference type="FunCoup" id="A0A7R8Z3M2">
    <property type="interactions" value="22"/>
</dbReference>
<evidence type="ECO:0000256" key="1">
    <source>
        <dbReference type="ARBA" id="ARBA00023125"/>
    </source>
</evidence>
<keyword evidence="1" id="KW-0238">DNA-binding</keyword>
<feature type="region of interest" description="Disordered" evidence="2">
    <location>
        <begin position="645"/>
        <end position="694"/>
    </location>
</feature>
<dbReference type="AlphaFoldDB" id="A0A7R8Z3M2"/>
<feature type="domain" description="RFX-type winged-helix" evidence="3">
    <location>
        <begin position="226"/>
        <end position="301"/>
    </location>
</feature>
<dbReference type="GO" id="GO:0000981">
    <property type="term" value="F:DNA-binding transcription factor activity, RNA polymerase II-specific"/>
    <property type="evidence" value="ECO:0007669"/>
    <property type="project" value="TreeGrafter"/>
</dbReference>
<dbReference type="EMBL" id="LR899014">
    <property type="protein sequence ID" value="CAD7092132.1"/>
    <property type="molecule type" value="Genomic_DNA"/>
</dbReference>
<evidence type="ECO:0000313" key="5">
    <source>
        <dbReference type="Proteomes" id="UP000594454"/>
    </source>
</evidence>
<dbReference type="SUPFAM" id="SSF46785">
    <property type="entry name" value="Winged helix' DNA-binding domain"/>
    <property type="match status" value="1"/>
</dbReference>
<proteinExistence type="predicted"/>
<feature type="compositionally biased region" description="Low complexity" evidence="2">
    <location>
        <begin position="58"/>
        <end position="70"/>
    </location>
</feature>
<dbReference type="InterPro" id="IPR003150">
    <property type="entry name" value="DNA-bd_RFX"/>
</dbReference>
<name>A0A7R8Z3M2_HERIL</name>
<evidence type="ECO:0000313" key="4">
    <source>
        <dbReference type="EMBL" id="CAD7092132.1"/>
    </source>
</evidence>
<dbReference type="FunFam" id="1.10.10.10:FF:000422">
    <property type="entry name" value="DNA-binding protein RFX7"/>
    <property type="match status" value="1"/>
</dbReference>
<dbReference type="InterPro" id="IPR039779">
    <property type="entry name" value="RFX-like"/>
</dbReference>
<accession>A0A7R8Z3M2</accession>
<reference evidence="4 5" key="1">
    <citation type="submission" date="2020-11" db="EMBL/GenBank/DDBJ databases">
        <authorList>
            <person name="Wallbank WR R."/>
            <person name="Pardo Diaz C."/>
            <person name="Kozak K."/>
            <person name="Martin S."/>
            <person name="Jiggins C."/>
            <person name="Moest M."/>
            <person name="Warren A I."/>
            <person name="Generalovic N T."/>
            <person name="Byers J.R.P. K."/>
            <person name="Montejo-Kovacevich G."/>
            <person name="Yen C E."/>
        </authorList>
    </citation>
    <scope>NUCLEOTIDE SEQUENCE [LARGE SCALE GENOMIC DNA]</scope>
</reference>
<feature type="region of interest" description="Disordered" evidence="2">
    <location>
        <begin position="381"/>
        <end position="415"/>
    </location>
</feature>
<feature type="compositionally biased region" description="Basic residues" evidence="2">
    <location>
        <begin position="393"/>
        <end position="403"/>
    </location>
</feature>
<dbReference type="Proteomes" id="UP000594454">
    <property type="component" value="Chromosome 6"/>
</dbReference>
<dbReference type="PANTHER" id="PTHR12619">
    <property type="entry name" value="RFX TRANSCRIPTION FACTOR FAMILY"/>
    <property type="match status" value="1"/>
</dbReference>
<feature type="compositionally biased region" description="Low complexity" evidence="2">
    <location>
        <begin position="16"/>
        <end position="29"/>
    </location>
</feature>
<feature type="compositionally biased region" description="Low complexity" evidence="2">
    <location>
        <begin position="36"/>
        <end position="51"/>
    </location>
</feature>
<keyword evidence="5" id="KW-1185">Reference proteome</keyword>
<dbReference type="Pfam" id="PF02257">
    <property type="entry name" value="RFX_DNA_binding"/>
    <property type="match status" value="1"/>
</dbReference>
<dbReference type="InParanoid" id="A0A7R8Z3M2"/>
<feature type="region of interest" description="Disordered" evidence="2">
    <location>
        <begin position="923"/>
        <end position="948"/>
    </location>
</feature>
<dbReference type="InterPro" id="IPR036388">
    <property type="entry name" value="WH-like_DNA-bd_sf"/>
</dbReference>
<dbReference type="OrthoDB" id="10069709at2759"/>
<gene>
    <name evidence="4" type="ORF">HERILL_LOCUS14517</name>
</gene>
<organism evidence="4 5">
    <name type="scientific">Hermetia illucens</name>
    <name type="common">Black soldier fly</name>
    <dbReference type="NCBI Taxonomy" id="343691"/>
    <lineage>
        <taxon>Eukaryota</taxon>
        <taxon>Metazoa</taxon>
        <taxon>Ecdysozoa</taxon>
        <taxon>Arthropoda</taxon>
        <taxon>Hexapoda</taxon>
        <taxon>Insecta</taxon>
        <taxon>Pterygota</taxon>
        <taxon>Neoptera</taxon>
        <taxon>Endopterygota</taxon>
        <taxon>Diptera</taxon>
        <taxon>Brachycera</taxon>
        <taxon>Stratiomyomorpha</taxon>
        <taxon>Stratiomyidae</taxon>
        <taxon>Hermetiinae</taxon>
        <taxon>Hermetia</taxon>
    </lineage>
</organism>
<dbReference type="Gene3D" id="1.10.10.10">
    <property type="entry name" value="Winged helix-like DNA-binding domain superfamily/Winged helix DNA-binding domain"/>
    <property type="match status" value="1"/>
</dbReference>